<evidence type="ECO:0000256" key="13">
    <source>
        <dbReference type="SAM" id="Phobius"/>
    </source>
</evidence>
<dbReference type="PROSITE" id="PS50893">
    <property type="entry name" value="ABC_TRANSPORTER_2"/>
    <property type="match status" value="2"/>
</dbReference>
<organism evidence="16">
    <name type="scientific">Eurytemora affinis</name>
    <name type="common">Copepod</name>
    <name type="synonym">Temora affinis</name>
    <dbReference type="NCBI Taxonomy" id="88015"/>
    <lineage>
        <taxon>Eukaryota</taxon>
        <taxon>Metazoa</taxon>
        <taxon>Ecdysozoa</taxon>
        <taxon>Arthropoda</taxon>
        <taxon>Crustacea</taxon>
        <taxon>Multicrustacea</taxon>
        <taxon>Hexanauplia</taxon>
        <taxon>Copepoda</taxon>
        <taxon>Calanoida</taxon>
        <taxon>Temoridae</taxon>
        <taxon>Eurytemora</taxon>
    </lineage>
</organism>
<keyword evidence="6" id="KW-0677">Repeat</keyword>
<dbReference type="InterPro" id="IPR003439">
    <property type="entry name" value="ABC_transporter-like_ATP-bd"/>
</dbReference>
<dbReference type="PANTHER" id="PTHR24223">
    <property type="entry name" value="ATP-BINDING CASSETTE SUB-FAMILY C"/>
    <property type="match status" value="1"/>
</dbReference>
<feature type="transmembrane region" description="Helical" evidence="13">
    <location>
        <begin position="411"/>
        <end position="428"/>
    </location>
</feature>
<accession>A0A8B0MFH1</accession>
<dbReference type="PANTHER" id="PTHR24223:SF443">
    <property type="entry name" value="MULTIDRUG-RESISTANCE LIKE PROTEIN 1, ISOFORM I"/>
    <property type="match status" value="1"/>
</dbReference>
<dbReference type="InterPro" id="IPR027417">
    <property type="entry name" value="P-loop_NTPase"/>
</dbReference>
<dbReference type="Gene3D" id="3.40.50.300">
    <property type="entry name" value="P-loop containing nucleotide triphosphate hydrolases"/>
    <property type="match status" value="2"/>
</dbReference>
<feature type="domain" description="ABC transmembrane type-1" evidence="15">
    <location>
        <begin position="271"/>
        <end position="553"/>
    </location>
</feature>
<dbReference type="InterPro" id="IPR050173">
    <property type="entry name" value="ABC_transporter_C-like"/>
</dbReference>
<dbReference type="Gene3D" id="1.20.1560.10">
    <property type="entry name" value="ABC transporter type 1, transmembrane domain"/>
    <property type="match status" value="2"/>
</dbReference>
<evidence type="ECO:0000256" key="5">
    <source>
        <dbReference type="ARBA" id="ARBA00022692"/>
    </source>
</evidence>
<dbReference type="PROSITE" id="PS00211">
    <property type="entry name" value="ABC_TRANSPORTER_1"/>
    <property type="match status" value="2"/>
</dbReference>
<dbReference type="GO" id="GO:0015431">
    <property type="term" value="F:ABC-type glutathione S-conjugate transporter activity"/>
    <property type="evidence" value="ECO:0007669"/>
    <property type="project" value="UniProtKB-EC"/>
</dbReference>
<feature type="transmembrane region" description="Helical" evidence="13">
    <location>
        <begin position="161"/>
        <end position="182"/>
    </location>
</feature>
<feature type="transmembrane region" description="Helical" evidence="13">
    <location>
        <begin position="981"/>
        <end position="1004"/>
    </location>
</feature>
<dbReference type="CDD" id="cd03250">
    <property type="entry name" value="ABCC_MRP_domain1"/>
    <property type="match status" value="1"/>
</dbReference>
<dbReference type="Pfam" id="PF00664">
    <property type="entry name" value="ABC_membrane"/>
    <property type="match status" value="2"/>
</dbReference>
<evidence type="ECO:0000256" key="2">
    <source>
        <dbReference type="ARBA" id="ARBA00009726"/>
    </source>
</evidence>
<evidence type="ECO:0000256" key="4">
    <source>
        <dbReference type="ARBA" id="ARBA00022554"/>
    </source>
</evidence>
<feature type="transmembrane region" description="Helical" evidence="13">
    <location>
        <begin position="70"/>
        <end position="90"/>
    </location>
</feature>
<dbReference type="GO" id="GO:0005774">
    <property type="term" value="C:vacuolar membrane"/>
    <property type="evidence" value="ECO:0007669"/>
    <property type="project" value="UniProtKB-SubCell"/>
</dbReference>
<evidence type="ECO:0000256" key="8">
    <source>
        <dbReference type="ARBA" id="ARBA00022840"/>
    </source>
</evidence>
<feature type="domain" description="ABC transmembrane type-1" evidence="15">
    <location>
        <begin position="941"/>
        <end position="1220"/>
    </location>
</feature>
<dbReference type="CDD" id="cd18603">
    <property type="entry name" value="ABC_6TM_MRP1_2_3_6_D2_like"/>
    <property type="match status" value="1"/>
</dbReference>
<dbReference type="InterPro" id="IPR036640">
    <property type="entry name" value="ABC1_TM_sf"/>
</dbReference>
<dbReference type="SMART" id="SM00382">
    <property type="entry name" value="AAA"/>
    <property type="match status" value="2"/>
</dbReference>
<reference evidence="16" key="1">
    <citation type="submission" date="2020-10" db="EMBL/GenBank/DDBJ databases">
        <authorList>
            <person name="Kim D.-H."/>
        </authorList>
    </citation>
    <scope>NUCLEOTIDE SEQUENCE</scope>
</reference>
<keyword evidence="4" id="KW-0926">Vacuole</keyword>
<keyword evidence="5 13" id="KW-0812">Transmembrane</keyword>
<dbReference type="InterPro" id="IPR003593">
    <property type="entry name" value="AAA+_ATPase"/>
</dbReference>
<dbReference type="InterPro" id="IPR017871">
    <property type="entry name" value="ABC_transporter-like_CS"/>
</dbReference>
<dbReference type="FunFam" id="3.40.50.300:FF:000074">
    <property type="entry name" value="Multidrug resistance-associated protein 5 isoform 1"/>
    <property type="match status" value="1"/>
</dbReference>
<keyword evidence="10 13" id="KW-0472">Membrane</keyword>
<protein>
    <recommendedName>
        <fullName evidence="11">ABC-type glutathione-S-conjugate transporter</fullName>
        <ecNumber evidence="11">7.6.2.3</ecNumber>
    </recommendedName>
</protein>
<feature type="transmembrane region" description="Helical" evidence="13">
    <location>
        <begin position="385"/>
        <end position="405"/>
    </location>
</feature>
<feature type="transmembrane region" description="Helical" evidence="13">
    <location>
        <begin position="935"/>
        <end position="961"/>
    </location>
</feature>
<dbReference type="GO" id="GO:0016887">
    <property type="term" value="F:ATP hydrolysis activity"/>
    <property type="evidence" value="ECO:0007669"/>
    <property type="project" value="InterPro"/>
</dbReference>
<dbReference type="PROSITE" id="PS50929">
    <property type="entry name" value="ABC_TM1F"/>
    <property type="match status" value="2"/>
</dbReference>
<evidence type="ECO:0000256" key="12">
    <source>
        <dbReference type="ARBA" id="ARBA00047523"/>
    </source>
</evidence>
<dbReference type="CDD" id="cd03244">
    <property type="entry name" value="ABCC_MRP_domain2"/>
    <property type="match status" value="1"/>
</dbReference>
<dbReference type="EMBL" id="MW149403">
    <property type="protein sequence ID" value="QTW43703.1"/>
    <property type="molecule type" value="mRNA"/>
</dbReference>
<evidence type="ECO:0000259" key="15">
    <source>
        <dbReference type="PROSITE" id="PS50929"/>
    </source>
</evidence>
<evidence type="ECO:0000256" key="11">
    <source>
        <dbReference type="ARBA" id="ARBA00024220"/>
    </source>
</evidence>
<feature type="transmembrane region" description="Helical" evidence="13">
    <location>
        <begin position="306"/>
        <end position="324"/>
    </location>
</feature>
<dbReference type="SUPFAM" id="SSF90123">
    <property type="entry name" value="ABC transporter transmembrane region"/>
    <property type="match status" value="2"/>
</dbReference>
<dbReference type="InterPro" id="IPR011527">
    <property type="entry name" value="ABC1_TM_dom"/>
</dbReference>
<dbReference type="GO" id="GO:0005524">
    <property type="term" value="F:ATP binding"/>
    <property type="evidence" value="ECO:0007669"/>
    <property type="project" value="UniProtKB-KW"/>
</dbReference>
<dbReference type="CDD" id="cd18595">
    <property type="entry name" value="ABC_6TM_MRP1_2_3_6_D1_like"/>
    <property type="match status" value="1"/>
</dbReference>
<dbReference type="OrthoDB" id="6500128at2759"/>
<name>A0A8B0MFH1_EURAF</name>
<dbReference type="GO" id="GO:0000323">
    <property type="term" value="C:lytic vacuole"/>
    <property type="evidence" value="ECO:0007669"/>
    <property type="project" value="UniProtKB-ARBA"/>
</dbReference>
<dbReference type="FunFam" id="1.20.1560.10:FF:000020">
    <property type="entry name" value="ABC metal ion transporter"/>
    <property type="match status" value="1"/>
</dbReference>
<keyword evidence="9 13" id="KW-1133">Transmembrane helix</keyword>
<dbReference type="SUPFAM" id="SSF52540">
    <property type="entry name" value="P-loop containing nucleoside triphosphate hydrolases"/>
    <property type="match status" value="2"/>
</dbReference>
<feature type="transmembrane region" description="Helical" evidence="13">
    <location>
        <begin position="490"/>
        <end position="514"/>
    </location>
</feature>
<dbReference type="FunFam" id="3.40.50.300:FF:000997">
    <property type="entry name" value="Multidrug resistance-associated protein 1"/>
    <property type="match status" value="1"/>
</dbReference>
<feature type="domain" description="ABC transporter" evidence="14">
    <location>
        <begin position="586"/>
        <end position="810"/>
    </location>
</feature>
<feature type="transmembrane region" description="Helical" evidence="13">
    <location>
        <begin position="29"/>
        <end position="50"/>
    </location>
</feature>
<keyword evidence="8" id="KW-0067">ATP-binding</keyword>
<evidence type="ECO:0000256" key="10">
    <source>
        <dbReference type="ARBA" id="ARBA00023136"/>
    </source>
</evidence>
<comment type="subcellular location">
    <subcellularLocation>
        <location evidence="1">Vacuole membrane</location>
        <topology evidence="1">Multi-pass membrane protein</topology>
    </subcellularLocation>
</comment>
<feature type="transmembrane region" description="Helical" evidence="13">
    <location>
        <begin position="526"/>
        <end position="552"/>
    </location>
</feature>
<evidence type="ECO:0000256" key="3">
    <source>
        <dbReference type="ARBA" id="ARBA00022448"/>
    </source>
</evidence>
<reference evidence="16" key="2">
    <citation type="journal article" name="Mar. Pollut. Bull.">
        <title>The genome of the European estuarine calanoid copepod Eurytemora affinis: Potential use in molecular ecotoxicology.</title>
        <authorList>
            <person name="Choi B.S."/>
            <person name="Kim D.H."/>
            <person name="Kim M.S."/>
            <person name="Park J.C."/>
            <person name="Lee Y.H."/>
            <person name="Kim H.J."/>
            <person name="Jeong C.B."/>
            <person name="Hagiwara A."/>
            <person name="Souissi S."/>
            <person name="Lee J.S."/>
        </authorList>
    </citation>
    <scope>NUCLEOTIDE SEQUENCE</scope>
</reference>
<dbReference type="Pfam" id="PF00005">
    <property type="entry name" value="ABC_tran"/>
    <property type="match status" value="2"/>
</dbReference>
<feature type="transmembrane region" description="Helical" evidence="13">
    <location>
        <begin position="102"/>
        <end position="120"/>
    </location>
</feature>
<evidence type="ECO:0000313" key="16">
    <source>
        <dbReference type="EMBL" id="QTW43703.1"/>
    </source>
</evidence>
<evidence type="ECO:0000256" key="1">
    <source>
        <dbReference type="ARBA" id="ARBA00004128"/>
    </source>
</evidence>
<keyword evidence="7" id="KW-0547">Nucleotide-binding</keyword>
<evidence type="ECO:0000259" key="14">
    <source>
        <dbReference type="PROSITE" id="PS50893"/>
    </source>
</evidence>
<evidence type="ECO:0000256" key="7">
    <source>
        <dbReference type="ARBA" id="ARBA00022741"/>
    </source>
</evidence>
<comment type="similarity">
    <text evidence="2">Belongs to the ABC transporter superfamily. ABCC family. Conjugate transporter (TC 3.A.1.208) subfamily.</text>
</comment>
<comment type="catalytic activity">
    <reaction evidence="12">
        <text>leukotriene C4(in) + ATP + H2O = leukotriene C4(out) + ADP + phosphate + H(+)</text>
        <dbReference type="Rhea" id="RHEA:38963"/>
        <dbReference type="ChEBI" id="CHEBI:15377"/>
        <dbReference type="ChEBI" id="CHEBI:15378"/>
        <dbReference type="ChEBI" id="CHEBI:30616"/>
        <dbReference type="ChEBI" id="CHEBI:43474"/>
        <dbReference type="ChEBI" id="CHEBI:57973"/>
        <dbReference type="ChEBI" id="CHEBI:456216"/>
    </reaction>
    <physiologicalReaction direction="left-to-right" evidence="12">
        <dbReference type="Rhea" id="RHEA:38964"/>
    </physiologicalReaction>
</comment>
<proteinExistence type="evidence at transcript level"/>
<dbReference type="FunFam" id="1.20.1560.10:FF:000001">
    <property type="entry name" value="ATP-binding cassette subfamily C member 1"/>
    <property type="match status" value="1"/>
</dbReference>
<keyword evidence="3" id="KW-0813">Transport</keyword>
<evidence type="ECO:0000256" key="9">
    <source>
        <dbReference type="ARBA" id="ARBA00022989"/>
    </source>
</evidence>
<feature type="domain" description="ABC transporter" evidence="14">
    <location>
        <begin position="1258"/>
        <end position="1488"/>
    </location>
</feature>
<sequence length="1493" mass="166499">MEVCRDILWDPAVSWNTTNPNLSSCLQDVLVSSASFVYIFISPAWLCTLYSRPTGLLAAPRGGRLGTILVSSRLLCFLICFIASICIPVLQSGLCVMDVVSSSALAAAVFISVVAECLMVRRLQHTSVVQTSFCVLLTILLLPGLKLSIEDLLWNKDDNLSLHVLSIVRWVFVLVCTVLQGFSNTSLLPLDTTPEVAASALSTFFFSWFTGLIWKGFKKPLVQDDIPDLHPTVYVRENAEKLRLVQENSRKQGTKFNLIRNLFFCYAGHFLIGLLLFFIRLIFVFSTPMILKLTVQFISNQDVPLWRGYFYAIVMALFNFVAVMLDHQGLRLVCISANQMMTAVTAAVYRKSLRLSNLARQRFTTGEITNFMSVDAKRLIETIPFSYFIFISPFEIVVCLVLIYYNIGVSMFAGIGVLVIVIPINLITSSKAEKVLDDQLKAKDKRIKLMSEILSGMKVLKLYAWEKPFMESINKIRNSEVDIIKCIAKLWALVNFTFGSVPFLMTLATFFTFTFSNSENVLTADLIFVCLSLFSLIRLPLTLFPLALIDVLKLGVSLKRLDEFLNADELENADEVEFPSKTSSAIEISSGTFTWENKEEPTLSNIDVEIKHGELVAVVGLVGAGKSSFLSAILGEMIRLQGDVRRSGRTAYVAQQAWIQNLTVKENILFGRTVDESLYDKVIQKCCLTSDIQQLPAGDSTEIGENGINVSGGQKQRIALARAVYQQADVYLLDDPLAALDAHVGKAVFNDVLSNSGILKNATRVLVTHNLSALKHVDRILVFREGKLEENGSFKELLHNKGPFSEFLKNHLTNPTEEDKETIKEISSVVGEVHIARSVEKTPVVGSVPHSFRKMLSDGSNSSPRFRILQDTTSFDEERIYGLPCTPLLAAAPAQTEQVMKRQDSCSGDGKLTEDEEALTGNVKMAIYLKYMKSLGVTTFVFTVLMYFFCESITAGSSLMLALWADDPNKNEPKTRNTYMIVYGSLGISQTAFFLFKELVLFLACAKASRSIHNVLLARIMHSPMSFFDTNPIGRILNRFSSDIDSVDQTIPFLIDDFMNCFVEVVGIIVVISYSTPWFLLILLPIAAVYLTLQKFYISSARQFRRLEMISKSPIFSHFTETVTGATSIRAFRAESRFIGESEDLVSRNNQCQWSSLNSNRWLGTRCENLGNVIILVSAVLVVYGRGVITPGLAGLSISYSLLATGSMNWMIRMMCSLETNSICLERIFEYTEKPQEDAWDTPEDTSIDPEWPQQGKIEFCDVSVQYREGLPSVIKNLSLTIRGGERIGVCGRTGAGKSTLSLLLFRMMEHTQGKILIDGVDISKLGLQNLRSKLTIIPQDPVLFSSTLRFNLDPVGQHSDTELSRVLNLAGLQEFSSQLDQEVQEKGENYSVGQRQLLCLARALLRNSKLLLLDEATAAVDVQTDDIVQQTIRKQFQGCTVLTIAHRLNTIMDSDRVMVLDKGQLKELDSPGKLLDQSSSMFFSLAKQSGIV</sequence>
<feature type="transmembrane region" description="Helical" evidence="13">
    <location>
        <begin position="266"/>
        <end position="285"/>
    </location>
</feature>
<evidence type="ECO:0000256" key="6">
    <source>
        <dbReference type="ARBA" id="ARBA00022737"/>
    </source>
</evidence>
<dbReference type="EC" id="7.6.2.3" evidence="11"/>
<feature type="transmembrane region" description="Helical" evidence="13">
    <location>
        <begin position="127"/>
        <end position="149"/>
    </location>
</feature>